<dbReference type="Proteomes" id="UP001365542">
    <property type="component" value="Unassembled WGS sequence"/>
</dbReference>
<keyword evidence="3" id="KW-1185">Reference proteome</keyword>
<dbReference type="PANTHER" id="PTHR24133:SF40">
    <property type="entry name" value="ANKYRIN REPEAT DOMAIN 44"/>
    <property type="match status" value="1"/>
</dbReference>
<dbReference type="InterPro" id="IPR036770">
    <property type="entry name" value="Ankyrin_rpt-contain_sf"/>
</dbReference>
<feature type="repeat" description="ANK" evidence="1">
    <location>
        <begin position="102"/>
        <end position="134"/>
    </location>
</feature>
<sequence>MSPYPPLIRAILSNDASTLRTLLSTNDPNQTAGKYSWTPLHFAAYHHTPTLIPLLLSHDAAVSVKESKDGFTPLHKAAERGYVDIITILLDAGADIETPSYAGSTPLLIAVKFGCVKAIEALLSRGADVKCVDRTGRGVLHVAAEKGNLDIVKFLSKKGAAVDEGNEKGRTPLYLAVRNGWVDVVEYLVTLEGVDVNKVGDDGWTALHAASFYGKKGGEMVKVLLENGAEVGVKISSTGYTPLHKASEAGNLEAAKLLVEKGASVNARSLRRHTPLYAAVRFGDSKERERMLEMVKMLVGKKADVGIKDRFGMGVGSIAKQKGLTEVMKVLDVEEEFGL</sequence>
<reference evidence="2 3" key="1">
    <citation type="submission" date="2019-10" db="EMBL/GenBank/DDBJ databases">
        <authorList>
            <person name="Palmer J.M."/>
        </authorList>
    </citation>
    <scope>NUCLEOTIDE SEQUENCE [LARGE SCALE GENOMIC DNA]</scope>
    <source>
        <strain evidence="2 3">TWF694</strain>
    </source>
</reference>
<evidence type="ECO:0000313" key="3">
    <source>
        <dbReference type="Proteomes" id="UP001365542"/>
    </source>
</evidence>
<feature type="repeat" description="ANK" evidence="1">
    <location>
        <begin position="238"/>
        <end position="270"/>
    </location>
</feature>
<evidence type="ECO:0000256" key="1">
    <source>
        <dbReference type="PROSITE-ProRule" id="PRU00023"/>
    </source>
</evidence>
<gene>
    <name evidence="2" type="ORF">TWF694_001797</name>
</gene>
<feature type="repeat" description="ANK" evidence="1">
    <location>
        <begin position="202"/>
        <end position="236"/>
    </location>
</feature>
<dbReference type="Pfam" id="PF12796">
    <property type="entry name" value="Ank_2"/>
    <property type="match status" value="2"/>
</dbReference>
<feature type="repeat" description="ANK" evidence="1">
    <location>
        <begin position="69"/>
        <end position="101"/>
    </location>
</feature>
<protein>
    <recommendedName>
        <fullName evidence="4">Ankyrin</fullName>
    </recommendedName>
</protein>
<dbReference type="InterPro" id="IPR002110">
    <property type="entry name" value="Ankyrin_rpt"/>
</dbReference>
<accession>A0AAV9X3P6</accession>
<comment type="caution">
    <text evidence="2">The sequence shown here is derived from an EMBL/GenBank/DDBJ whole genome shotgun (WGS) entry which is preliminary data.</text>
</comment>
<evidence type="ECO:0008006" key="4">
    <source>
        <dbReference type="Google" id="ProtNLM"/>
    </source>
</evidence>
<feature type="repeat" description="ANK" evidence="1">
    <location>
        <begin position="271"/>
        <end position="310"/>
    </location>
</feature>
<proteinExistence type="predicted"/>
<feature type="repeat" description="ANK" evidence="1">
    <location>
        <begin position="168"/>
        <end position="189"/>
    </location>
</feature>
<feature type="repeat" description="ANK" evidence="1">
    <location>
        <begin position="35"/>
        <end position="67"/>
    </location>
</feature>
<keyword evidence="1" id="KW-0040">ANK repeat</keyword>
<dbReference type="PANTHER" id="PTHR24133">
    <property type="entry name" value="ANKYRIN DOMAIN-CONTAINING"/>
    <property type="match status" value="1"/>
</dbReference>
<dbReference type="SUPFAM" id="SSF48403">
    <property type="entry name" value="Ankyrin repeat"/>
    <property type="match status" value="1"/>
</dbReference>
<dbReference type="PRINTS" id="PR01415">
    <property type="entry name" value="ANKYRIN"/>
</dbReference>
<dbReference type="PROSITE" id="PS50297">
    <property type="entry name" value="ANK_REP_REGION"/>
    <property type="match status" value="6"/>
</dbReference>
<name>A0AAV9X3P6_9PEZI</name>
<dbReference type="EMBL" id="JAVHJO010000010">
    <property type="protein sequence ID" value="KAK6535335.1"/>
    <property type="molecule type" value="Genomic_DNA"/>
</dbReference>
<dbReference type="InterPro" id="IPR052391">
    <property type="entry name" value="E3_Ligase-Neurotoxin"/>
</dbReference>
<dbReference type="Gene3D" id="1.25.40.20">
    <property type="entry name" value="Ankyrin repeat-containing domain"/>
    <property type="match status" value="4"/>
</dbReference>
<organism evidence="2 3">
    <name type="scientific">Orbilia ellipsospora</name>
    <dbReference type="NCBI Taxonomy" id="2528407"/>
    <lineage>
        <taxon>Eukaryota</taxon>
        <taxon>Fungi</taxon>
        <taxon>Dikarya</taxon>
        <taxon>Ascomycota</taxon>
        <taxon>Pezizomycotina</taxon>
        <taxon>Orbiliomycetes</taxon>
        <taxon>Orbiliales</taxon>
        <taxon>Orbiliaceae</taxon>
        <taxon>Orbilia</taxon>
    </lineage>
</organism>
<feature type="repeat" description="ANK" evidence="1">
    <location>
        <begin position="135"/>
        <end position="167"/>
    </location>
</feature>
<dbReference type="SMART" id="SM00248">
    <property type="entry name" value="ANK"/>
    <property type="match status" value="9"/>
</dbReference>
<dbReference type="AlphaFoldDB" id="A0AAV9X3P6"/>
<dbReference type="Pfam" id="PF00023">
    <property type="entry name" value="Ank"/>
    <property type="match status" value="3"/>
</dbReference>
<evidence type="ECO:0000313" key="2">
    <source>
        <dbReference type="EMBL" id="KAK6535335.1"/>
    </source>
</evidence>
<dbReference type="PROSITE" id="PS50088">
    <property type="entry name" value="ANK_REPEAT"/>
    <property type="match status" value="8"/>
</dbReference>